<dbReference type="PATRIC" id="fig|46429.4.peg.637"/>
<feature type="region of interest" description="Disordered" evidence="1">
    <location>
        <begin position="357"/>
        <end position="421"/>
    </location>
</feature>
<sequence length="421" mass="45492">MADHGVMGRSAGPVARAMRSWCSQCAGIAAPRASRALVGLRRSMRSERDTRRRGRDASETGAVDKRVRSARARRSEPAIRRDRREASEPCRSAHTRSHRHGAMRSGSAGDATASPRPPASRADAAVETPAEPRRSMRSERDTRRRGRDASEAMRRSDRSIPAPARRSRQWQCDGIALPRASRTDPPSGIDRVNFDQACGVGPRDDLIVVRHVGVVATANLADRRACSVRPECVVVVRDGVGHVILLLLTRTVRHAVFRAVDAVDREAVASAAKAGIPVNARERGNRFCAGGPLSGAIADGQRKIWGIAKSRRPVIPACHSVVRRAKDSPFGVAPGFSKGRIGRGVARWSSHSAMTAKRARRCDGATDRSRHRRGVAGSGNATALPCRERAVSIRQRGAIDRKVSPTRRDGARCPGAPPRAT</sequence>
<feature type="compositionally biased region" description="Basic and acidic residues" evidence="1">
    <location>
        <begin position="44"/>
        <end position="88"/>
    </location>
</feature>
<organism evidence="2 3">
    <name type="scientific">Sphingobium chlorophenolicum</name>
    <dbReference type="NCBI Taxonomy" id="46429"/>
    <lineage>
        <taxon>Bacteria</taxon>
        <taxon>Pseudomonadati</taxon>
        <taxon>Pseudomonadota</taxon>
        <taxon>Alphaproteobacteria</taxon>
        <taxon>Sphingomonadales</taxon>
        <taxon>Sphingomonadaceae</taxon>
        <taxon>Sphingobium</taxon>
    </lineage>
</organism>
<dbReference type="Proteomes" id="UP000028411">
    <property type="component" value="Unassembled WGS sequence"/>
</dbReference>
<feature type="compositionally biased region" description="Basic and acidic residues" evidence="1">
    <location>
        <begin position="386"/>
        <end position="411"/>
    </location>
</feature>
<dbReference type="eggNOG" id="ENOG50327V7">
    <property type="taxonomic scope" value="Bacteria"/>
</dbReference>
<protein>
    <submittedName>
        <fullName evidence="2">Uncharacterized protein</fullName>
    </submittedName>
</protein>
<feature type="compositionally biased region" description="Basic and acidic residues" evidence="1">
    <location>
        <begin position="130"/>
        <end position="158"/>
    </location>
</feature>
<gene>
    <name evidence="2" type="ORF">BV95_00654</name>
</gene>
<comment type="caution">
    <text evidence="2">The sequence shown here is derived from an EMBL/GenBank/DDBJ whole genome shotgun (WGS) entry which is preliminary data.</text>
</comment>
<evidence type="ECO:0000313" key="3">
    <source>
        <dbReference type="Proteomes" id="UP000028411"/>
    </source>
</evidence>
<name>A0A081RIT2_SPHCR</name>
<proteinExistence type="predicted"/>
<evidence type="ECO:0000313" key="2">
    <source>
        <dbReference type="EMBL" id="KEQ55105.1"/>
    </source>
</evidence>
<accession>A0A081RIT2</accession>
<feature type="compositionally biased region" description="Basic residues" evidence="1">
    <location>
        <begin position="93"/>
        <end position="102"/>
    </location>
</feature>
<feature type="region of interest" description="Disordered" evidence="1">
    <location>
        <begin position="37"/>
        <end position="170"/>
    </location>
</feature>
<feature type="compositionally biased region" description="Low complexity" evidence="1">
    <location>
        <begin position="110"/>
        <end position="125"/>
    </location>
</feature>
<dbReference type="AlphaFoldDB" id="A0A081RIT2"/>
<reference evidence="2 3" key="1">
    <citation type="submission" date="2014-02" db="EMBL/GenBank/DDBJ databases">
        <title>Whole genome sequence of Sphingobium chlorophenolicum NBRC 16172.</title>
        <authorList>
            <person name="Gan H.M."/>
            <person name="Gan H.Y."/>
            <person name="Chew T.H."/>
            <person name="Savka M.A."/>
        </authorList>
    </citation>
    <scope>NUCLEOTIDE SEQUENCE [LARGE SCALE GENOMIC DNA]</scope>
    <source>
        <strain evidence="2 3">NBRC 16172</strain>
    </source>
</reference>
<dbReference type="EMBL" id="JFHR01000003">
    <property type="protein sequence ID" value="KEQ55105.1"/>
    <property type="molecule type" value="Genomic_DNA"/>
</dbReference>
<evidence type="ECO:0000256" key="1">
    <source>
        <dbReference type="SAM" id="MobiDB-lite"/>
    </source>
</evidence>